<dbReference type="SUPFAM" id="SSF50630">
    <property type="entry name" value="Acid proteases"/>
    <property type="match status" value="1"/>
</dbReference>
<protein>
    <submittedName>
        <fullName evidence="2">PDZ domain-containing protein</fullName>
    </submittedName>
</protein>
<dbReference type="SUPFAM" id="SSF50156">
    <property type="entry name" value="PDZ domain-like"/>
    <property type="match status" value="1"/>
</dbReference>
<name>A0A8E6ES46_9BACT</name>
<dbReference type="InterPro" id="IPR036034">
    <property type="entry name" value="PDZ_sf"/>
</dbReference>
<dbReference type="RefSeq" id="WP_213494038.1">
    <property type="nucleotide sequence ID" value="NZ_CP074694.1"/>
</dbReference>
<proteinExistence type="predicted"/>
<dbReference type="Gene3D" id="2.30.42.10">
    <property type="match status" value="1"/>
</dbReference>
<gene>
    <name evidence="2" type="ORF">KIH39_14965</name>
</gene>
<accession>A0A8E6ES46</accession>
<dbReference type="InterPro" id="IPR021109">
    <property type="entry name" value="Peptidase_aspartic_dom_sf"/>
</dbReference>
<feature type="domain" description="PDZ" evidence="1">
    <location>
        <begin position="189"/>
        <end position="262"/>
    </location>
</feature>
<evidence type="ECO:0000313" key="3">
    <source>
        <dbReference type="Proteomes" id="UP000676194"/>
    </source>
</evidence>
<dbReference type="SMART" id="SM00228">
    <property type="entry name" value="PDZ"/>
    <property type="match status" value="1"/>
</dbReference>
<dbReference type="Proteomes" id="UP000676194">
    <property type="component" value="Chromosome"/>
</dbReference>
<dbReference type="PROSITE" id="PS50106">
    <property type="entry name" value="PDZ"/>
    <property type="match status" value="1"/>
</dbReference>
<keyword evidence="3" id="KW-1185">Reference proteome</keyword>
<dbReference type="InterPro" id="IPR001478">
    <property type="entry name" value="PDZ"/>
</dbReference>
<sequence length="275" mass="29981">MKQTLAFGCCLLLALQGRAQDAPKPITVPFTQIETGHFMIKVKLNDKGPYNLIFDTGAPMTLIDNRIAKDSGVIKTANSFFFGAMTTPQTIKKFKLGDLEVEKVTTMVMDHPTVSAFSRFYEKKYNESIDGIVGFPFFARFATTVNYQTKELKFVPNGYQPEDVMQGMMKTMMAGSSGKQGPKVLAPGGYWGFSFAAKSDEAAGITIEKLFPGGPADKAGLKVGDRLLTLDGRWTDSISDAYNASSFVKPGKAVELVIKRDGVEKTIKVAPETGL</sequence>
<dbReference type="EMBL" id="CP074694">
    <property type="protein sequence ID" value="QVL30154.1"/>
    <property type="molecule type" value="Genomic_DNA"/>
</dbReference>
<dbReference type="Gene3D" id="2.40.70.10">
    <property type="entry name" value="Acid Proteases"/>
    <property type="match status" value="1"/>
</dbReference>
<dbReference type="Pfam" id="PF13650">
    <property type="entry name" value="Asp_protease_2"/>
    <property type="match status" value="1"/>
</dbReference>
<dbReference type="InterPro" id="IPR034122">
    <property type="entry name" value="Retropepsin-like_bacterial"/>
</dbReference>
<dbReference type="AlphaFoldDB" id="A0A8E6ES46"/>
<dbReference type="Pfam" id="PF13180">
    <property type="entry name" value="PDZ_2"/>
    <property type="match status" value="1"/>
</dbReference>
<evidence type="ECO:0000313" key="2">
    <source>
        <dbReference type="EMBL" id="QVL30154.1"/>
    </source>
</evidence>
<organism evidence="2 3">
    <name type="scientific">Telmatocola sphagniphila</name>
    <dbReference type="NCBI Taxonomy" id="1123043"/>
    <lineage>
        <taxon>Bacteria</taxon>
        <taxon>Pseudomonadati</taxon>
        <taxon>Planctomycetota</taxon>
        <taxon>Planctomycetia</taxon>
        <taxon>Gemmatales</taxon>
        <taxon>Gemmataceae</taxon>
    </lineage>
</organism>
<dbReference type="CDD" id="cd05483">
    <property type="entry name" value="retropepsin_like_bacteria"/>
    <property type="match status" value="1"/>
</dbReference>
<dbReference type="KEGG" id="tsph:KIH39_14965"/>
<evidence type="ECO:0000259" key="1">
    <source>
        <dbReference type="PROSITE" id="PS50106"/>
    </source>
</evidence>
<reference evidence="2" key="1">
    <citation type="submission" date="2021-05" db="EMBL/GenBank/DDBJ databases">
        <title>Complete genome sequence of the cellulolytic planctomycete Telmatocola sphagniphila SP2T and characterization of the first cellulase from planctomycetes.</title>
        <authorList>
            <person name="Rakitin A.L."/>
            <person name="Beletsky A.V."/>
            <person name="Naumoff D.G."/>
            <person name="Kulichevskaya I.S."/>
            <person name="Mardanov A.V."/>
            <person name="Ravin N.V."/>
            <person name="Dedysh S.N."/>
        </authorList>
    </citation>
    <scope>NUCLEOTIDE SEQUENCE</scope>
    <source>
        <strain evidence="2">SP2T</strain>
    </source>
</reference>